<evidence type="ECO:0000313" key="1">
    <source>
        <dbReference type="EMBL" id="QJA59946.1"/>
    </source>
</evidence>
<accession>A0A6M3K3V2</accession>
<sequence>MRLYRFLNEKYFGRKMDTEVFINPTIKEIMGIGSNDIRFVADNKKKKFYIWDAYKNIHVSIWDNVIGDSNREFNDKTLFTGIAKLKGGKMHMHMSDELEHDKNTTERSVIQSLFENDWDWVDKYIIDFSIYIKKMRESYKGIKGKGI</sequence>
<gene>
    <name evidence="2" type="ORF">MM415A01602_0006</name>
    <name evidence="1" type="ORF">MM415B01218_0005</name>
</gene>
<organism evidence="2">
    <name type="scientific">viral metagenome</name>
    <dbReference type="NCBI Taxonomy" id="1070528"/>
    <lineage>
        <taxon>unclassified sequences</taxon>
        <taxon>metagenomes</taxon>
        <taxon>organismal metagenomes</taxon>
    </lineage>
</organism>
<reference evidence="2" key="1">
    <citation type="submission" date="2020-03" db="EMBL/GenBank/DDBJ databases">
        <title>The deep terrestrial virosphere.</title>
        <authorList>
            <person name="Holmfeldt K."/>
            <person name="Nilsson E."/>
            <person name="Simone D."/>
            <person name="Lopez-Fernandez M."/>
            <person name="Wu X."/>
            <person name="de Brujin I."/>
            <person name="Lundin D."/>
            <person name="Andersson A."/>
            <person name="Bertilsson S."/>
            <person name="Dopson M."/>
        </authorList>
    </citation>
    <scope>NUCLEOTIDE SEQUENCE</scope>
    <source>
        <strain evidence="2">MM415A01602</strain>
        <strain evidence="1">MM415B01218</strain>
    </source>
</reference>
<dbReference type="EMBL" id="MT141390">
    <property type="protein sequence ID" value="QJA59946.1"/>
    <property type="molecule type" value="Genomic_DNA"/>
</dbReference>
<dbReference type="EMBL" id="MT142200">
    <property type="protein sequence ID" value="QJA76022.1"/>
    <property type="molecule type" value="Genomic_DNA"/>
</dbReference>
<protein>
    <submittedName>
        <fullName evidence="2">Uncharacterized protein</fullName>
    </submittedName>
</protein>
<evidence type="ECO:0000313" key="2">
    <source>
        <dbReference type="EMBL" id="QJA76022.1"/>
    </source>
</evidence>
<dbReference type="AlphaFoldDB" id="A0A6M3K3V2"/>
<name>A0A6M3K3V2_9ZZZZ</name>
<proteinExistence type="predicted"/>